<proteinExistence type="inferred from homology"/>
<dbReference type="GO" id="GO:0000166">
    <property type="term" value="F:nucleotide binding"/>
    <property type="evidence" value="ECO:0007669"/>
    <property type="project" value="InterPro"/>
</dbReference>
<evidence type="ECO:0000256" key="4">
    <source>
        <dbReference type="ARBA" id="ARBA00022478"/>
    </source>
</evidence>
<dbReference type="InterPro" id="IPR005574">
    <property type="entry name" value="Rpb4/RPC9"/>
</dbReference>
<dbReference type="AlphaFoldDB" id="A0A9D5HFA8"/>
<keyword evidence="5" id="KW-0804">Transcription</keyword>
<evidence type="ECO:0000256" key="2">
    <source>
        <dbReference type="ARBA" id="ARBA00006898"/>
    </source>
</evidence>
<dbReference type="EMBL" id="JAGGNH010000004">
    <property type="protein sequence ID" value="KAJ0974087.1"/>
    <property type="molecule type" value="Genomic_DNA"/>
</dbReference>
<dbReference type="GO" id="GO:0005666">
    <property type="term" value="C:RNA polymerase III complex"/>
    <property type="evidence" value="ECO:0007669"/>
    <property type="project" value="InterPro"/>
</dbReference>
<name>A0A9D5HFA8_9LILI</name>
<dbReference type="Pfam" id="PF03874">
    <property type="entry name" value="RNA_pol_Rpb4"/>
    <property type="match status" value="1"/>
</dbReference>
<evidence type="ECO:0000259" key="8">
    <source>
        <dbReference type="SMART" id="SM00657"/>
    </source>
</evidence>
<evidence type="ECO:0000256" key="1">
    <source>
        <dbReference type="ARBA" id="ARBA00004123"/>
    </source>
</evidence>
<evidence type="ECO:0000256" key="6">
    <source>
        <dbReference type="ARBA" id="ARBA00023242"/>
    </source>
</evidence>
<comment type="similarity">
    <text evidence="2">Belongs to the eukaryotic RPC9 RNA polymerase subunit family.</text>
</comment>
<protein>
    <recommendedName>
        <fullName evidence="3">DNA-directed RNA polymerase III subunit RPC9</fullName>
    </recommendedName>
</protein>
<dbReference type="InterPro" id="IPR038846">
    <property type="entry name" value="RPC9"/>
</dbReference>
<comment type="caution">
    <text evidence="9">The sequence shown here is derived from an EMBL/GenBank/DDBJ whole genome shotgun (WGS) entry which is preliminary data.</text>
</comment>
<dbReference type="PANTHER" id="PTHR15561:SF0">
    <property type="entry name" value="DNA-DIRECTED RNA POLYMERASE III SUBUNIT RPC9"/>
    <property type="match status" value="1"/>
</dbReference>
<reference evidence="9" key="2">
    <citation type="journal article" date="2022" name="Hortic Res">
        <title>The genome of Dioscorea zingiberensis sheds light on the biosynthesis, origin and evolution of the medicinally important diosgenin saponins.</title>
        <authorList>
            <person name="Li Y."/>
            <person name="Tan C."/>
            <person name="Li Z."/>
            <person name="Guo J."/>
            <person name="Li S."/>
            <person name="Chen X."/>
            <person name="Wang C."/>
            <person name="Dai X."/>
            <person name="Yang H."/>
            <person name="Song W."/>
            <person name="Hou L."/>
            <person name="Xu J."/>
            <person name="Tong Z."/>
            <person name="Xu A."/>
            <person name="Yuan X."/>
            <person name="Wang W."/>
            <person name="Yang Q."/>
            <person name="Chen L."/>
            <person name="Sun Z."/>
            <person name="Wang K."/>
            <person name="Pan B."/>
            <person name="Chen J."/>
            <person name="Bao Y."/>
            <person name="Liu F."/>
            <person name="Qi X."/>
            <person name="Gang D.R."/>
            <person name="Wen J."/>
            <person name="Li J."/>
        </authorList>
    </citation>
    <scope>NUCLEOTIDE SEQUENCE</scope>
    <source>
        <strain evidence="9">Dzin_1.0</strain>
    </source>
</reference>
<dbReference type="Gene3D" id="1.20.1250.40">
    <property type="match status" value="1"/>
</dbReference>
<reference evidence="9" key="1">
    <citation type="submission" date="2021-03" db="EMBL/GenBank/DDBJ databases">
        <authorList>
            <person name="Li Z."/>
            <person name="Yang C."/>
        </authorList>
    </citation>
    <scope>NUCLEOTIDE SEQUENCE</scope>
    <source>
        <strain evidence="9">Dzin_1.0</strain>
        <tissue evidence="9">Leaf</tissue>
    </source>
</reference>
<dbReference type="SMART" id="SM00657">
    <property type="entry name" value="RPOL4c"/>
    <property type="match status" value="1"/>
</dbReference>
<dbReference type="GO" id="GO:0006384">
    <property type="term" value="P:transcription initiation at RNA polymerase III promoter"/>
    <property type="evidence" value="ECO:0007669"/>
    <property type="project" value="InterPro"/>
</dbReference>
<dbReference type="SUPFAM" id="SSF47819">
    <property type="entry name" value="HRDC-like"/>
    <property type="match status" value="1"/>
</dbReference>
<evidence type="ECO:0000313" key="10">
    <source>
        <dbReference type="Proteomes" id="UP001085076"/>
    </source>
</evidence>
<sequence length="155" mass="17053">MKILDPNAGTLTNFEVLDLLRSRGATSDPLGALGAVSPSECKVYSFLVESAACNQTRESIEEFLKKCEKFKLSKTEVLNIINLRPSSQPLIYPLISNCDTRLAKNEDEGTDEVQELVDLVTEVLPLPPAKPEDEAEVEAAGDQQEMQVDKITETN</sequence>
<keyword evidence="6" id="KW-0539">Nucleus</keyword>
<dbReference type="Proteomes" id="UP001085076">
    <property type="component" value="Miscellaneous, Linkage group lg04"/>
</dbReference>
<evidence type="ECO:0000313" key="9">
    <source>
        <dbReference type="EMBL" id="KAJ0974087.1"/>
    </source>
</evidence>
<dbReference type="InterPro" id="IPR038324">
    <property type="entry name" value="Rpb4/RPC9_sf"/>
</dbReference>
<evidence type="ECO:0000256" key="3">
    <source>
        <dbReference type="ARBA" id="ARBA00016672"/>
    </source>
</evidence>
<dbReference type="PANTHER" id="PTHR15561">
    <property type="entry name" value="CALCITONIN GENE-RELATED PEPTIDE-RECEPTOR COMPONENT PROTEIN"/>
    <property type="match status" value="1"/>
</dbReference>
<keyword evidence="4" id="KW-0240">DNA-directed RNA polymerase</keyword>
<keyword evidence="10" id="KW-1185">Reference proteome</keyword>
<dbReference type="InterPro" id="IPR006590">
    <property type="entry name" value="RNA_pol_Rpb4/RPC9_core"/>
</dbReference>
<dbReference type="InterPro" id="IPR010997">
    <property type="entry name" value="HRDC-like_sf"/>
</dbReference>
<evidence type="ECO:0000256" key="7">
    <source>
        <dbReference type="SAM" id="MobiDB-lite"/>
    </source>
</evidence>
<accession>A0A9D5HFA8</accession>
<evidence type="ECO:0000256" key="5">
    <source>
        <dbReference type="ARBA" id="ARBA00023163"/>
    </source>
</evidence>
<feature type="domain" description="RNA polymerase Rpb4/RPC9 core" evidence="8">
    <location>
        <begin position="1"/>
        <end position="127"/>
    </location>
</feature>
<comment type="subcellular location">
    <subcellularLocation>
        <location evidence="1">Nucleus</location>
    </subcellularLocation>
</comment>
<dbReference type="OrthoDB" id="1746530at2759"/>
<organism evidence="9 10">
    <name type="scientific">Dioscorea zingiberensis</name>
    <dbReference type="NCBI Taxonomy" id="325984"/>
    <lineage>
        <taxon>Eukaryota</taxon>
        <taxon>Viridiplantae</taxon>
        <taxon>Streptophyta</taxon>
        <taxon>Embryophyta</taxon>
        <taxon>Tracheophyta</taxon>
        <taxon>Spermatophyta</taxon>
        <taxon>Magnoliopsida</taxon>
        <taxon>Liliopsida</taxon>
        <taxon>Dioscoreales</taxon>
        <taxon>Dioscoreaceae</taxon>
        <taxon>Dioscorea</taxon>
    </lineage>
</organism>
<feature type="region of interest" description="Disordered" evidence="7">
    <location>
        <begin position="127"/>
        <end position="155"/>
    </location>
</feature>
<gene>
    <name evidence="9" type="ORF">J5N97_016052</name>
</gene>